<dbReference type="Proteomes" id="UP000290288">
    <property type="component" value="Unassembled WGS sequence"/>
</dbReference>
<protein>
    <submittedName>
        <fullName evidence="2">Uncharacterized protein</fullName>
    </submittedName>
</protein>
<dbReference type="AlphaFoldDB" id="A0A4Q2DYT2"/>
<feature type="compositionally biased region" description="Low complexity" evidence="1">
    <location>
        <begin position="57"/>
        <end position="68"/>
    </location>
</feature>
<gene>
    <name evidence="2" type="ORF">EST38_g325</name>
</gene>
<feature type="region of interest" description="Disordered" evidence="1">
    <location>
        <begin position="170"/>
        <end position="198"/>
    </location>
</feature>
<evidence type="ECO:0000256" key="1">
    <source>
        <dbReference type="SAM" id="MobiDB-lite"/>
    </source>
</evidence>
<dbReference type="OrthoDB" id="3256495at2759"/>
<organism evidence="2 3">
    <name type="scientific">Candolleomyces aberdarensis</name>
    <dbReference type="NCBI Taxonomy" id="2316362"/>
    <lineage>
        <taxon>Eukaryota</taxon>
        <taxon>Fungi</taxon>
        <taxon>Dikarya</taxon>
        <taxon>Basidiomycota</taxon>
        <taxon>Agaricomycotina</taxon>
        <taxon>Agaricomycetes</taxon>
        <taxon>Agaricomycetidae</taxon>
        <taxon>Agaricales</taxon>
        <taxon>Agaricineae</taxon>
        <taxon>Psathyrellaceae</taxon>
        <taxon>Candolleomyces</taxon>
    </lineage>
</organism>
<sequence length="809" mass="87837">MNSTLREPTDYHSSSGMSELDSLSDSDWLDIASGHDSDNASLSDESEGEGEPVSQPLSRTSSSISLGSSRGEVEAWEGFVDEHTGEVAARLAPGMYPMPPTVAAGAERIPLGLIPDIVTDQDIAEDELVKEALNQSLIGTLNASRTSTSSSSSSGHFGSNQASVRDLRLSFPDPLTSQRNELERSYQEVSADDHEDVSADTTIATEAAAPADLGLTPAPLSSDEHEVQPGKVDFEIYLYGASTKYKWVVVQDFLHKVADGSGQFLINTLDPINEKDQVNVQTAILGRLETESKPFFNVVRIFDRTESDVPRHVTVVCVSTVSVSPVLINLFQDPVDAPSLGIVFLPANRMPVLGHHTTYFAVLARDDFADVLYNSDNAARNAAEDDWELLNIPPPQVLKLKTPANSTIINHEDIKLLNARQVHRSMQSILYEDDYAEKESGLKGQMQVNPYKVYALSFFPNAPVYGLTCLLSLTVVSVLLGIALNASSFRSPAPTPTVNMATPSNNWTTFTSLPNHSTSVIVRGTGKTQVVASSARDTAVSIYNAGTTALAVTSQAKALAPTAPQMSPVRKDTKAAVLSDKPITKEVIVPSASTSLSEVLTTSSIPTVAPQASKPTSEPSAAQSEPSSTAAGMNFVNSLSEVLGVTTQSIVKAVNEDGAELMEGLDELMTVIRTQTDDLIKQSKGKARALGDQVQAFGETIQARNDKARSRAKELKRKGEELIMSASEHVKERTNVAKKRARRIRESVEETEAWKLYQRAHDDWSSRLEDKENWPNRRSVRRRSCLKARDARRGRRDDRFIGSSIPGCV</sequence>
<dbReference type="EMBL" id="SDEE01000004">
    <property type="protein sequence ID" value="RXW25483.1"/>
    <property type="molecule type" value="Genomic_DNA"/>
</dbReference>
<feature type="region of interest" description="Disordered" evidence="1">
    <location>
        <begin position="606"/>
        <end position="629"/>
    </location>
</feature>
<reference evidence="2 3" key="1">
    <citation type="submission" date="2019-01" db="EMBL/GenBank/DDBJ databases">
        <title>Draft genome sequence of Psathyrella aberdarensis IHI B618.</title>
        <authorList>
            <person name="Buettner E."/>
            <person name="Kellner H."/>
        </authorList>
    </citation>
    <scope>NUCLEOTIDE SEQUENCE [LARGE SCALE GENOMIC DNA]</scope>
    <source>
        <strain evidence="2 3">IHI B618</strain>
    </source>
</reference>
<comment type="caution">
    <text evidence="2">The sequence shown here is derived from an EMBL/GenBank/DDBJ whole genome shotgun (WGS) entry which is preliminary data.</text>
</comment>
<feature type="compositionally biased region" description="Low complexity" evidence="1">
    <location>
        <begin position="144"/>
        <end position="154"/>
    </location>
</feature>
<evidence type="ECO:0000313" key="3">
    <source>
        <dbReference type="Proteomes" id="UP000290288"/>
    </source>
</evidence>
<feature type="compositionally biased region" description="Low complexity" evidence="1">
    <location>
        <begin position="615"/>
        <end position="629"/>
    </location>
</feature>
<feature type="region of interest" description="Disordered" evidence="1">
    <location>
        <begin position="144"/>
        <end position="163"/>
    </location>
</feature>
<keyword evidence="3" id="KW-1185">Reference proteome</keyword>
<name>A0A4Q2DYT2_9AGAR</name>
<proteinExistence type="predicted"/>
<feature type="region of interest" description="Disordered" evidence="1">
    <location>
        <begin position="1"/>
        <end position="68"/>
    </location>
</feature>
<accession>A0A4Q2DYT2</accession>
<dbReference type="STRING" id="2316362.A0A4Q2DYT2"/>
<evidence type="ECO:0000313" key="2">
    <source>
        <dbReference type="EMBL" id="RXW25483.1"/>
    </source>
</evidence>